<dbReference type="InterPro" id="IPR006115">
    <property type="entry name" value="6PGDH_NADP-bd"/>
</dbReference>
<keyword evidence="6" id="KW-1185">Reference proteome</keyword>
<dbReference type="Proteomes" id="UP000291469">
    <property type="component" value="Chromosome"/>
</dbReference>
<reference evidence="5 6" key="1">
    <citation type="submission" date="2019-01" db="EMBL/GenBank/DDBJ databases">
        <title>Egibacter rhizosphaerae EGI 80759T.</title>
        <authorList>
            <person name="Chen D.-D."/>
            <person name="Tian Y."/>
            <person name="Jiao J.-Y."/>
            <person name="Zhang X.-T."/>
            <person name="Zhang Y.-G."/>
            <person name="Zhang Y."/>
            <person name="Xiao M."/>
            <person name="Shu W.-S."/>
            <person name="Li W.-J."/>
        </authorList>
    </citation>
    <scope>NUCLEOTIDE SEQUENCE [LARGE SCALE GENOMIC DNA]</scope>
    <source>
        <strain evidence="5 6">EGI 80759</strain>
    </source>
</reference>
<dbReference type="PANTHER" id="PTHR43580">
    <property type="entry name" value="OXIDOREDUCTASE GLYR1-RELATED"/>
    <property type="match status" value="1"/>
</dbReference>
<dbReference type="KEGG" id="erz:ER308_09045"/>
<sequence>MQPHVPSDTTVTVLGLGLMGRALAHAFLRSGHPTTVWNRTPAKAEQLIADGAVPAESAAEAVAASPLVVVCVTDGDAVRDVLGSVDARVLEGRVVVNLTSSTSEEARQIAEWATGSRATYLAGAISASPSDIGGEGAAILYAGPRWAFDQHAGILEPLAAGTTYLGEDHGLASLYDAATLGLMWGILNAYLHGAALLEAAGVDAVTFAPLASAGVRTVVDWLPGIAEQVDTGRYPAVDASLDIHVAAMGHLLDENESLGIDTGLPRFVKDLADRAVAAGHGGSDYAAMIEQFRKPAGHFE</sequence>
<evidence type="ECO:0000259" key="3">
    <source>
        <dbReference type="Pfam" id="PF03446"/>
    </source>
</evidence>
<dbReference type="Pfam" id="PF21761">
    <property type="entry name" value="RedAm-like_C"/>
    <property type="match status" value="1"/>
</dbReference>
<dbReference type="Gene3D" id="3.40.50.720">
    <property type="entry name" value="NAD(P)-binding Rossmann-like Domain"/>
    <property type="match status" value="1"/>
</dbReference>
<dbReference type="SUPFAM" id="SSF48179">
    <property type="entry name" value="6-phosphogluconate dehydrogenase C-terminal domain-like"/>
    <property type="match status" value="1"/>
</dbReference>
<dbReference type="AlphaFoldDB" id="A0A411YL88"/>
<keyword evidence="2" id="KW-0560">Oxidoreductase</keyword>
<dbReference type="Gene3D" id="1.10.1040.10">
    <property type="entry name" value="N-(1-d-carboxylethyl)-l-norvaline Dehydrogenase, domain 2"/>
    <property type="match status" value="1"/>
</dbReference>
<dbReference type="InterPro" id="IPR051265">
    <property type="entry name" value="HIBADH-related_NP60_sf"/>
</dbReference>
<evidence type="ECO:0000256" key="1">
    <source>
        <dbReference type="ARBA" id="ARBA00009080"/>
    </source>
</evidence>
<dbReference type="InterPro" id="IPR008927">
    <property type="entry name" value="6-PGluconate_DH-like_C_sf"/>
</dbReference>
<dbReference type="InterPro" id="IPR036291">
    <property type="entry name" value="NAD(P)-bd_dom_sf"/>
</dbReference>
<dbReference type="InterPro" id="IPR015815">
    <property type="entry name" value="HIBADH-related"/>
</dbReference>
<dbReference type="Pfam" id="PF03446">
    <property type="entry name" value="NAD_binding_2"/>
    <property type="match status" value="1"/>
</dbReference>
<dbReference type="PIRSF" id="PIRSF000103">
    <property type="entry name" value="HIBADH"/>
    <property type="match status" value="1"/>
</dbReference>
<dbReference type="OrthoDB" id="4535742at2"/>
<evidence type="ECO:0000313" key="5">
    <source>
        <dbReference type="EMBL" id="QBI21978.1"/>
    </source>
</evidence>
<comment type="similarity">
    <text evidence="1">Belongs to the HIBADH-related family.</text>
</comment>
<feature type="domain" description="NADPH-dependent reductive aminase-like C-terminal" evidence="4">
    <location>
        <begin position="168"/>
        <end position="294"/>
    </location>
</feature>
<dbReference type="InterPro" id="IPR048666">
    <property type="entry name" value="RedAm-like_C"/>
</dbReference>
<protein>
    <submittedName>
        <fullName evidence="5">NAD(P)-dependent oxidoreductase</fullName>
    </submittedName>
</protein>
<dbReference type="InterPro" id="IPR013328">
    <property type="entry name" value="6PGD_dom2"/>
</dbReference>
<evidence type="ECO:0000256" key="2">
    <source>
        <dbReference type="ARBA" id="ARBA00023002"/>
    </source>
</evidence>
<name>A0A411YL88_9ACTN</name>
<dbReference type="EMBL" id="CP036402">
    <property type="protein sequence ID" value="QBI21978.1"/>
    <property type="molecule type" value="Genomic_DNA"/>
</dbReference>
<dbReference type="SUPFAM" id="SSF51735">
    <property type="entry name" value="NAD(P)-binding Rossmann-fold domains"/>
    <property type="match status" value="1"/>
</dbReference>
<proteinExistence type="inferred from homology"/>
<evidence type="ECO:0000313" key="6">
    <source>
        <dbReference type="Proteomes" id="UP000291469"/>
    </source>
</evidence>
<dbReference type="GO" id="GO:0050661">
    <property type="term" value="F:NADP binding"/>
    <property type="evidence" value="ECO:0007669"/>
    <property type="project" value="InterPro"/>
</dbReference>
<feature type="domain" description="6-phosphogluconate dehydrogenase NADP-binding" evidence="3">
    <location>
        <begin position="11"/>
        <end position="166"/>
    </location>
</feature>
<organism evidence="5 6">
    <name type="scientific">Egibacter rhizosphaerae</name>
    <dbReference type="NCBI Taxonomy" id="1670831"/>
    <lineage>
        <taxon>Bacteria</taxon>
        <taxon>Bacillati</taxon>
        <taxon>Actinomycetota</taxon>
        <taxon>Nitriliruptoria</taxon>
        <taxon>Egibacterales</taxon>
        <taxon>Egibacteraceae</taxon>
        <taxon>Egibacter</taxon>
    </lineage>
</organism>
<accession>A0A411YL88</accession>
<dbReference type="GO" id="GO:0016491">
    <property type="term" value="F:oxidoreductase activity"/>
    <property type="evidence" value="ECO:0007669"/>
    <property type="project" value="UniProtKB-KW"/>
</dbReference>
<evidence type="ECO:0000259" key="4">
    <source>
        <dbReference type="Pfam" id="PF21761"/>
    </source>
</evidence>
<dbReference type="PANTHER" id="PTHR43580:SF2">
    <property type="entry name" value="CYTOKINE-LIKE NUCLEAR FACTOR N-PAC"/>
    <property type="match status" value="1"/>
</dbReference>
<gene>
    <name evidence="5" type="ORF">ER308_09045</name>
</gene>